<dbReference type="CDD" id="cd06225">
    <property type="entry name" value="HAMP"/>
    <property type="match status" value="1"/>
</dbReference>
<evidence type="ECO:0000259" key="5">
    <source>
        <dbReference type="PROSITE" id="PS50111"/>
    </source>
</evidence>
<feature type="domain" description="HAMP" evidence="6">
    <location>
        <begin position="273"/>
        <end position="319"/>
    </location>
</feature>
<dbReference type="PROSITE" id="PS50885">
    <property type="entry name" value="HAMP"/>
    <property type="match status" value="2"/>
</dbReference>
<name>A0A1G7G458_9SPHN</name>
<keyword evidence="4" id="KW-0812">Transmembrane</keyword>
<evidence type="ECO:0000256" key="2">
    <source>
        <dbReference type="ARBA" id="ARBA00022500"/>
    </source>
</evidence>
<evidence type="ECO:0000256" key="4">
    <source>
        <dbReference type="SAM" id="Phobius"/>
    </source>
</evidence>
<dbReference type="SUPFAM" id="SSF158472">
    <property type="entry name" value="HAMP domain-like"/>
    <property type="match status" value="1"/>
</dbReference>
<dbReference type="Pfam" id="PF12729">
    <property type="entry name" value="4HB_MCP_1"/>
    <property type="match status" value="1"/>
</dbReference>
<dbReference type="PANTHER" id="PTHR43531">
    <property type="entry name" value="PROTEIN ICFG"/>
    <property type="match status" value="1"/>
</dbReference>
<comment type="similarity">
    <text evidence="3">Belongs to the methyl-accepting chemotaxis (MCP) protein family.</text>
</comment>
<keyword evidence="4" id="KW-1133">Transmembrane helix</keyword>
<dbReference type="EMBL" id="FNBI01000001">
    <property type="protein sequence ID" value="SDE82956.1"/>
    <property type="molecule type" value="Genomic_DNA"/>
</dbReference>
<dbReference type="InterPro" id="IPR004089">
    <property type="entry name" value="MCPsignal_dom"/>
</dbReference>
<evidence type="ECO:0000256" key="3">
    <source>
        <dbReference type="ARBA" id="ARBA00029447"/>
    </source>
</evidence>
<dbReference type="PROSITE" id="PS50111">
    <property type="entry name" value="CHEMOTAXIS_TRANSDUC_2"/>
    <property type="match status" value="1"/>
</dbReference>
<keyword evidence="8" id="KW-1185">Reference proteome</keyword>
<protein>
    <submittedName>
        <fullName evidence="7">Methyl-accepting chemotaxis protein</fullName>
    </submittedName>
</protein>
<dbReference type="PANTHER" id="PTHR43531:SF11">
    <property type="entry name" value="METHYL-ACCEPTING CHEMOTAXIS PROTEIN 3"/>
    <property type="match status" value="1"/>
</dbReference>
<evidence type="ECO:0000259" key="6">
    <source>
        <dbReference type="PROSITE" id="PS50885"/>
    </source>
</evidence>
<dbReference type="Pfam" id="PF00672">
    <property type="entry name" value="HAMP"/>
    <property type="match status" value="1"/>
</dbReference>
<accession>A0A1G7G458</accession>
<dbReference type="Gene3D" id="6.10.340.10">
    <property type="match status" value="1"/>
</dbReference>
<dbReference type="InterPro" id="IPR003660">
    <property type="entry name" value="HAMP_dom"/>
</dbReference>
<proteinExistence type="inferred from homology"/>
<dbReference type="SMART" id="SM00283">
    <property type="entry name" value="MA"/>
    <property type="match status" value="1"/>
</dbReference>
<dbReference type="GO" id="GO:0007165">
    <property type="term" value="P:signal transduction"/>
    <property type="evidence" value="ECO:0007669"/>
    <property type="project" value="InterPro"/>
</dbReference>
<keyword evidence="4" id="KW-0472">Membrane</keyword>
<evidence type="ECO:0000256" key="1">
    <source>
        <dbReference type="ARBA" id="ARBA00004370"/>
    </source>
</evidence>
<feature type="domain" description="HAMP" evidence="6">
    <location>
        <begin position="210"/>
        <end position="263"/>
    </location>
</feature>
<organism evidence="7 8">
    <name type="scientific">Sphingomonas carotinifaciens</name>
    <dbReference type="NCBI Taxonomy" id="1166323"/>
    <lineage>
        <taxon>Bacteria</taxon>
        <taxon>Pseudomonadati</taxon>
        <taxon>Pseudomonadota</taxon>
        <taxon>Alphaproteobacteria</taxon>
        <taxon>Sphingomonadales</taxon>
        <taxon>Sphingomonadaceae</taxon>
        <taxon>Sphingomonas</taxon>
    </lineage>
</organism>
<dbReference type="GO" id="GO:0004888">
    <property type="term" value="F:transmembrane signaling receptor activity"/>
    <property type="evidence" value="ECO:0007669"/>
    <property type="project" value="TreeGrafter"/>
</dbReference>
<dbReference type="FunFam" id="1.10.287.950:FF:000001">
    <property type="entry name" value="Methyl-accepting chemotaxis sensory transducer"/>
    <property type="match status" value="1"/>
</dbReference>
<dbReference type="AlphaFoldDB" id="A0A1G7G458"/>
<feature type="domain" description="Methyl-accepting transducer" evidence="5">
    <location>
        <begin position="324"/>
        <end position="553"/>
    </location>
</feature>
<dbReference type="GO" id="GO:0006935">
    <property type="term" value="P:chemotaxis"/>
    <property type="evidence" value="ECO:0007669"/>
    <property type="project" value="UniProtKB-KW"/>
</dbReference>
<dbReference type="Gene3D" id="1.10.287.950">
    <property type="entry name" value="Methyl-accepting chemotaxis protein"/>
    <property type="match status" value="1"/>
</dbReference>
<dbReference type="GO" id="GO:0005886">
    <property type="term" value="C:plasma membrane"/>
    <property type="evidence" value="ECO:0007669"/>
    <property type="project" value="TreeGrafter"/>
</dbReference>
<dbReference type="Pfam" id="PF00015">
    <property type="entry name" value="MCPsignal"/>
    <property type="match status" value="1"/>
</dbReference>
<dbReference type="InterPro" id="IPR051310">
    <property type="entry name" value="MCP_chemotaxis"/>
</dbReference>
<gene>
    <name evidence="7" type="ORF">SAMN05216557_101697</name>
</gene>
<evidence type="ECO:0000313" key="7">
    <source>
        <dbReference type="EMBL" id="SDE82956.1"/>
    </source>
</evidence>
<feature type="transmembrane region" description="Helical" evidence="4">
    <location>
        <begin position="188"/>
        <end position="209"/>
    </location>
</feature>
<evidence type="ECO:0000313" key="8">
    <source>
        <dbReference type="Proteomes" id="UP000323502"/>
    </source>
</evidence>
<dbReference type="InterPro" id="IPR024478">
    <property type="entry name" value="HlyB_4HB_MCP"/>
</dbReference>
<comment type="subcellular location">
    <subcellularLocation>
        <location evidence="1">Membrane</location>
    </subcellularLocation>
</comment>
<dbReference type="RefSeq" id="WP_149681160.1">
    <property type="nucleotide sequence ID" value="NZ_FNBI01000001.1"/>
</dbReference>
<dbReference type="SMART" id="SM00304">
    <property type="entry name" value="HAMP"/>
    <property type="match status" value="2"/>
</dbReference>
<reference evidence="7 8" key="1">
    <citation type="submission" date="2016-10" db="EMBL/GenBank/DDBJ databases">
        <authorList>
            <person name="Varghese N."/>
            <person name="Submissions S."/>
        </authorList>
    </citation>
    <scope>NUCLEOTIDE SEQUENCE [LARGE SCALE GENOMIC DNA]</scope>
    <source>
        <strain evidence="7 8">S7-754</strain>
    </source>
</reference>
<dbReference type="CDD" id="cd11386">
    <property type="entry name" value="MCP_signal"/>
    <property type="match status" value="1"/>
</dbReference>
<dbReference type="SUPFAM" id="SSF58104">
    <property type="entry name" value="Methyl-accepting chemotaxis protein (MCP) signaling domain"/>
    <property type="match status" value="1"/>
</dbReference>
<sequence length="593" mass="62600">MFNHLRIPGKLLACFSVLVLAMLCLAGLSMSRLSTMNAVAQEMGGDRREQLDAIAVINASTATYRANVSQHLLARSAADKAQAQERLDGLKARVQDRLDWLRPRMATPELRRALDHFADRWEAYRTRAERTAVASNADNYDAALAFFRAAGPYFVTANAAADAMRQEQVRVIDARLAEAAQTYATSRAIMVGTVVAVLALTLVMLLALVRSIARPVASMTGTLARLAAGDRSVEIPATTARDEIGDMTQAAATLRDQLAAADRARESQAQEIVGSIGAGLESLAGGDLTARVSAELTGPFAKLKIDFNRAMEAVEETVCALGRVSGGVRVASGEIRSASENLSQRTEQQAASLEQTAASMDEITVTVRATAEGAARVRVEVEDAQRAAEQGGEVVREAVTAMGGIERASHEISEIISVIDGIAFQTNLLALNAGVEAARAGDAGKGFAVVASEVRALAQRSADAAKDVKTRIGASGEQVEAGVALVRSSGQSLVQIIERIGTISTLTETIAASAQQQALGLAQVNTAVGEMDSMTQQNAAMVEESTAAARSLAAEADELAHHVGRFQTRSEPGAEIAMVAERATPRLRVAARR</sequence>
<keyword evidence="2" id="KW-0145">Chemotaxis</keyword>
<dbReference type="Proteomes" id="UP000323502">
    <property type="component" value="Unassembled WGS sequence"/>
</dbReference>